<evidence type="ECO:0000259" key="2">
    <source>
        <dbReference type="Pfam" id="PF02481"/>
    </source>
</evidence>
<organism evidence="3 4">
    <name type="scientific">Cryobacterium algoricola</name>
    <dbReference type="NCBI Taxonomy" id="1259183"/>
    <lineage>
        <taxon>Bacteria</taxon>
        <taxon>Bacillati</taxon>
        <taxon>Actinomycetota</taxon>
        <taxon>Actinomycetes</taxon>
        <taxon>Micrococcales</taxon>
        <taxon>Microbacteriaceae</taxon>
        <taxon>Cryobacterium</taxon>
    </lineage>
</organism>
<evidence type="ECO:0000256" key="1">
    <source>
        <dbReference type="ARBA" id="ARBA00006525"/>
    </source>
</evidence>
<comment type="caution">
    <text evidence="3">The sequence shown here is derived from an EMBL/GenBank/DDBJ whole genome shotgun (WGS) entry which is preliminary data.</text>
</comment>
<dbReference type="Gene3D" id="3.40.50.450">
    <property type="match status" value="1"/>
</dbReference>
<gene>
    <name evidence="3" type="ORF">E3O44_06895</name>
</gene>
<dbReference type="SUPFAM" id="SSF102405">
    <property type="entry name" value="MCP/YpsA-like"/>
    <property type="match status" value="1"/>
</dbReference>
<sequence length="307" mass="31237">MTYASVVETLSTTTSTSLTRDTVARIIWATVADPGDPRVGALVAALGAETALALLLDGPSSAIVGFGLAGLRAQLRARFERAGAAETVRASAESGYHVLTPSLQDWPAQLEDLRLAAPLALWVRGDPAVLSMRSVLLTGGQDSTGYGRHVAIDLASGLGARGYAIVSGAARGIDHAALASAVASGGHPIAVLAGRVNTRFPADRGALLDDVAANGAVVSEVPPGATPIWWQFARRGQLMAALASKTIVVEASASSDALTAAEHAVELGRPLGAVPGSTSYAAGAGYQVLTGEFGARSVTSPHDADWL</sequence>
<dbReference type="RefSeq" id="WP_134533862.1">
    <property type="nucleotide sequence ID" value="NZ_SOFG01000011.1"/>
</dbReference>
<dbReference type="InterPro" id="IPR003488">
    <property type="entry name" value="DprA"/>
</dbReference>
<dbReference type="InterPro" id="IPR057666">
    <property type="entry name" value="DrpA_SLOG"/>
</dbReference>
<proteinExistence type="inferred from homology"/>
<protein>
    <submittedName>
        <fullName evidence="3">DNA-protecting protein DprA</fullName>
    </submittedName>
</protein>
<reference evidence="3 4" key="1">
    <citation type="submission" date="2019-03" db="EMBL/GenBank/DDBJ databases">
        <title>Genomics of glacier-inhabiting Cryobacterium strains.</title>
        <authorList>
            <person name="Liu Q."/>
            <person name="Xin Y.-H."/>
        </authorList>
    </citation>
    <scope>NUCLEOTIDE SEQUENCE [LARGE SCALE GENOMIC DNA]</scope>
    <source>
        <strain evidence="3 4">MDB2-B</strain>
    </source>
</reference>
<dbReference type="EMBL" id="SOFG01000011">
    <property type="protein sequence ID" value="TFB86887.1"/>
    <property type="molecule type" value="Genomic_DNA"/>
</dbReference>
<dbReference type="PANTHER" id="PTHR43022:SF1">
    <property type="entry name" value="PROTEIN SMF"/>
    <property type="match status" value="1"/>
</dbReference>
<feature type="domain" description="Smf/DprA SLOG" evidence="2">
    <location>
        <begin position="98"/>
        <end position="303"/>
    </location>
</feature>
<evidence type="ECO:0000313" key="3">
    <source>
        <dbReference type="EMBL" id="TFB86887.1"/>
    </source>
</evidence>
<dbReference type="Pfam" id="PF02481">
    <property type="entry name" value="DNA_processg_A"/>
    <property type="match status" value="1"/>
</dbReference>
<comment type="similarity">
    <text evidence="1">Belongs to the DprA/Smf family.</text>
</comment>
<dbReference type="Proteomes" id="UP000297608">
    <property type="component" value="Unassembled WGS sequence"/>
</dbReference>
<keyword evidence="4" id="KW-1185">Reference proteome</keyword>
<accession>A0ABY2IBD0</accession>
<dbReference type="PANTHER" id="PTHR43022">
    <property type="entry name" value="PROTEIN SMF"/>
    <property type="match status" value="1"/>
</dbReference>
<name>A0ABY2IBD0_9MICO</name>
<evidence type="ECO:0000313" key="4">
    <source>
        <dbReference type="Proteomes" id="UP000297608"/>
    </source>
</evidence>